<protein>
    <submittedName>
        <fullName evidence="1">Uncharacterized protein</fullName>
    </submittedName>
</protein>
<dbReference type="OMA" id="HWIDPGV"/>
<dbReference type="Proteomes" id="UP000824469">
    <property type="component" value="Unassembled WGS sequence"/>
</dbReference>
<accession>A0AA38CIQ1</accession>
<evidence type="ECO:0000313" key="1">
    <source>
        <dbReference type="EMBL" id="KAH9297588.1"/>
    </source>
</evidence>
<organism evidence="1 2">
    <name type="scientific">Taxus chinensis</name>
    <name type="common">Chinese yew</name>
    <name type="synonym">Taxus wallichiana var. chinensis</name>
    <dbReference type="NCBI Taxonomy" id="29808"/>
    <lineage>
        <taxon>Eukaryota</taxon>
        <taxon>Viridiplantae</taxon>
        <taxon>Streptophyta</taxon>
        <taxon>Embryophyta</taxon>
        <taxon>Tracheophyta</taxon>
        <taxon>Spermatophyta</taxon>
        <taxon>Pinopsida</taxon>
        <taxon>Pinidae</taxon>
        <taxon>Conifers II</taxon>
        <taxon>Cupressales</taxon>
        <taxon>Taxaceae</taxon>
        <taxon>Taxus</taxon>
    </lineage>
</organism>
<comment type="caution">
    <text evidence="1">The sequence shown here is derived from an EMBL/GenBank/DDBJ whole genome shotgun (WGS) entry which is preliminary data.</text>
</comment>
<feature type="non-terminal residue" evidence="1">
    <location>
        <position position="301"/>
    </location>
</feature>
<feature type="non-terminal residue" evidence="1">
    <location>
        <position position="1"/>
    </location>
</feature>
<name>A0AA38CIQ1_TAXCH</name>
<gene>
    <name evidence="1" type="ORF">KI387_029270</name>
</gene>
<evidence type="ECO:0000313" key="2">
    <source>
        <dbReference type="Proteomes" id="UP000824469"/>
    </source>
</evidence>
<dbReference type="AlphaFoldDB" id="A0AA38CIQ1"/>
<proteinExistence type="predicted"/>
<reference evidence="1 2" key="1">
    <citation type="journal article" date="2021" name="Nat. Plants">
        <title>The Taxus genome provides insights into paclitaxel biosynthesis.</title>
        <authorList>
            <person name="Xiong X."/>
            <person name="Gou J."/>
            <person name="Liao Q."/>
            <person name="Li Y."/>
            <person name="Zhou Q."/>
            <person name="Bi G."/>
            <person name="Li C."/>
            <person name="Du R."/>
            <person name="Wang X."/>
            <person name="Sun T."/>
            <person name="Guo L."/>
            <person name="Liang H."/>
            <person name="Lu P."/>
            <person name="Wu Y."/>
            <person name="Zhang Z."/>
            <person name="Ro D.K."/>
            <person name="Shang Y."/>
            <person name="Huang S."/>
            <person name="Yan J."/>
        </authorList>
    </citation>
    <scope>NUCLEOTIDE SEQUENCE [LARGE SCALE GENOMIC DNA]</scope>
    <source>
        <strain evidence="1">Ta-2019</strain>
    </source>
</reference>
<sequence>CSSAYDLLVMSRCGLCSPATCIGGVPNSYIVCEREFKLAGTRLTVQAKFEANNASKIAEGHRFMFHVDWYPDDTASIRGLSAHGLHPVKYSKGFSLTKDCKVVASAVAKVPLDIVKHGVSRLCESFPLIFKFHSLKISQFVGTKVKRVPPMPPSSYLKAAKSIGSKDTITIVPGHWIDPGVEVGASGEREFNLEVANVLEKQLRGNGWEVLRPDRDAPLLSWEEYLNWVSEQALKGIPVLEIHGQGSTADYRGQVLGVIGDDQAPLIKELALNFGYLQMDWRELGVPCRGGVIIEGFNADE</sequence>
<keyword evidence="2" id="KW-1185">Reference proteome</keyword>
<dbReference type="EMBL" id="JAHRHJ020000010">
    <property type="protein sequence ID" value="KAH9297588.1"/>
    <property type="molecule type" value="Genomic_DNA"/>
</dbReference>